<dbReference type="InterPro" id="IPR036397">
    <property type="entry name" value="RNaseH_sf"/>
</dbReference>
<dbReference type="Proteomes" id="UP000481037">
    <property type="component" value="Unassembled WGS sequence"/>
</dbReference>
<dbReference type="Gene3D" id="3.30.420.10">
    <property type="entry name" value="Ribonuclease H-like superfamily/Ribonuclease H"/>
    <property type="match status" value="1"/>
</dbReference>
<dbReference type="SUPFAM" id="SSF53098">
    <property type="entry name" value="Ribonuclease H-like"/>
    <property type="match status" value="1"/>
</dbReference>
<dbReference type="PROSITE" id="PS50994">
    <property type="entry name" value="INTEGRASE"/>
    <property type="match status" value="1"/>
</dbReference>
<dbReference type="GO" id="GO:0003676">
    <property type="term" value="F:nucleic acid binding"/>
    <property type="evidence" value="ECO:0007669"/>
    <property type="project" value="InterPro"/>
</dbReference>
<dbReference type="GO" id="GO:0015074">
    <property type="term" value="P:DNA integration"/>
    <property type="evidence" value="ECO:0007669"/>
    <property type="project" value="InterPro"/>
</dbReference>
<sequence>MNSFAPHALVAGTRFSLMNSEFEISFVDAATIRYSSCHGGNQYRVPLAVFWKMVDENSIGFLAVGKNGSSTAVNAPSSRILSDTAQAEMLRRYDYVRRTLAAPRAPLSRRNLLHAIQQTYEKHVARAHHAGGIVEDAPGVSTLARWVKRYVNSGGSPMALAPRSSKNIRRATGFSIEVETAISRALEMHLTDNRPSGVQTYCNLVGLILEGGLLSNGEKIPSKRTIYRRLASVDPYVKTLKRHGKRIADTRFRAAGIGFETSRAMQTVMIDGHHMDVIVVDEQSRETAGRANLVCLFDVETRTIVGWYISLLPFCSSSALAAIKDMCSRDPQLGPGGVPEAVTPDNGRDLVSNAILSLCSKIPMHFTPAKSYSPDDKAHLERFFRTLNEQLVHMIPGSTFSSPRQRGNYDSQGMACCTLTELRELFRKWVNEVYHKNIHSATSRAPLLAWRDRQAESPAIHFSAAEIDMFARIPYPRKINNGRVLLDHLFYKSHVLATWEVQGKKDVVVLSDELDLSFVYVYHPDEPEKIVRADCTKAKYASSLTKFEHDQVRAQLRDQAVKDRQEVGDFAYEVARWKMWNEIQGMKTQRAARKLARLRSSIKAEASASYSRNNDISRKFDEDRTGISGEHIGIVIPRGPEELSVEPTQNMHGDHDDLDTFEIAEGD</sequence>
<gene>
    <name evidence="2" type="ORF">GJ697_09890</name>
</gene>
<dbReference type="EMBL" id="WKJM01000006">
    <property type="protein sequence ID" value="MRX08143.1"/>
    <property type="molecule type" value="Genomic_DNA"/>
</dbReference>
<proteinExistence type="predicted"/>
<protein>
    <submittedName>
        <fullName evidence="2">DDE-type integrase/transposase/recombinase</fullName>
    </submittedName>
</protein>
<accession>A0A6L5QEH6</accession>
<organism evidence="2 3">
    <name type="scientific">Duganella alba</name>
    <dbReference type="NCBI Taxonomy" id="2666081"/>
    <lineage>
        <taxon>Bacteria</taxon>
        <taxon>Pseudomonadati</taxon>
        <taxon>Pseudomonadota</taxon>
        <taxon>Betaproteobacteria</taxon>
        <taxon>Burkholderiales</taxon>
        <taxon>Oxalobacteraceae</taxon>
        <taxon>Telluria group</taxon>
        <taxon>Duganella</taxon>
    </lineage>
</organism>
<dbReference type="RefSeq" id="WP_154363887.1">
    <property type="nucleotide sequence ID" value="NZ_WKJM01000006.1"/>
</dbReference>
<evidence type="ECO:0000313" key="3">
    <source>
        <dbReference type="Proteomes" id="UP000481037"/>
    </source>
</evidence>
<evidence type="ECO:0000313" key="2">
    <source>
        <dbReference type="EMBL" id="MRX08143.1"/>
    </source>
</evidence>
<dbReference type="AlphaFoldDB" id="A0A6L5QEH6"/>
<dbReference type="InterPro" id="IPR012337">
    <property type="entry name" value="RNaseH-like_sf"/>
</dbReference>
<name>A0A6L5QEH6_9BURK</name>
<dbReference type="InterPro" id="IPR001584">
    <property type="entry name" value="Integrase_cat-core"/>
</dbReference>
<comment type="caution">
    <text evidence="2">The sequence shown here is derived from an EMBL/GenBank/DDBJ whole genome shotgun (WGS) entry which is preliminary data.</text>
</comment>
<feature type="domain" description="Integrase catalytic" evidence="1">
    <location>
        <begin position="263"/>
        <end position="454"/>
    </location>
</feature>
<evidence type="ECO:0000259" key="1">
    <source>
        <dbReference type="PROSITE" id="PS50994"/>
    </source>
</evidence>
<keyword evidence="3" id="KW-1185">Reference proteome</keyword>
<reference evidence="2 3" key="1">
    <citation type="submission" date="2019-11" db="EMBL/GenBank/DDBJ databases">
        <title>Novel species isolated from a subtropical stream in China.</title>
        <authorList>
            <person name="Lu H."/>
        </authorList>
    </citation>
    <scope>NUCLEOTIDE SEQUENCE [LARGE SCALE GENOMIC DNA]</scope>
    <source>
        <strain evidence="2 3">FT25W</strain>
    </source>
</reference>